<proteinExistence type="predicted"/>
<organism evidence="1 2">
    <name type="scientific">Halococcoides cellulosivorans</name>
    <dbReference type="NCBI Taxonomy" id="1679096"/>
    <lineage>
        <taxon>Archaea</taxon>
        <taxon>Methanobacteriati</taxon>
        <taxon>Methanobacteriota</taxon>
        <taxon>Stenosarchaea group</taxon>
        <taxon>Halobacteria</taxon>
        <taxon>Halobacteriales</taxon>
        <taxon>Haloarculaceae</taxon>
        <taxon>Halococcoides</taxon>
    </lineage>
</organism>
<dbReference type="AlphaFoldDB" id="A0A2R4X4F5"/>
<dbReference type="Pfam" id="PF26425">
    <property type="entry name" value="PIN_halo"/>
    <property type="match status" value="1"/>
</dbReference>
<dbReference type="EMBL" id="CP028858">
    <property type="protein sequence ID" value="AWB28675.1"/>
    <property type="molecule type" value="Genomic_DNA"/>
</dbReference>
<sequence length="175" mass="19023">MSEPFDPMGEAVVWIADTGLFVACGRQQNAKYTALEQFARRNDLTFVLPQRVYAELTDAPVRSTPGETPIDDAIAAGWVTVAEEPTYTDGTVARVMDDARRSIAQSSNRRDDQIEKADTALAAVAAERLSDEAEFASVVTTDVDAGEATVTALAANGFQDRVRFKDGFELIEEIT</sequence>
<protein>
    <submittedName>
        <fullName evidence="1">Uncharacterized protein</fullName>
    </submittedName>
</protein>
<accession>A0A2R4X4F5</accession>
<gene>
    <name evidence="1" type="ORF">HARCEL1_07840</name>
</gene>
<reference evidence="1 2" key="1">
    <citation type="submission" date="2018-04" db="EMBL/GenBank/DDBJ databases">
        <title>Halococcoides cellulosivorans gen. nov., sp. nov., an extremely halophilic cellulose-utilizing haloarchaeon from hypersaline lakes.</title>
        <authorList>
            <person name="Sorokin D.Y."/>
            <person name="Toshchakov S.V."/>
            <person name="Samarov N.I."/>
            <person name="Korzhenkov A."/>
            <person name="Kublanov I.V."/>
        </authorList>
    </citation>
    <scope>NUCLEOTIDE SEQUENCE [LARGE SCALE GENOMIC DNA]</scope>
    <source>
        <strain evidence="1 2">HArcel1</strain>
    </source>
</reference>
<dbReference type="KEGG" id="harc:HARCEL1_07840"/>
<name>A0A2R4X4F5_9EURY</name>
<evidence type="ECO:0000313" key="1">
    <source>
        <dbReference type="EMBL" id="AWB28675.1"/>
    </source>
</evidence>
<dbReference type="RefSeq" id="WP_108384166.1">
    <property type="nucleotide sequence ID" value="NZ_CP028858.1"/>
</dbReference>
<dbReference type="InterPro" id="IPR058703">
    <property type="entry name" value="PIN-containing"/>
</dbReference>
<evidence type="ECO:0000313" key="2">
    <source>
        <dbReference type="Proteomes" id="UP000244727"/>
    </source>
</evidence>
<dbReference type="GeneID" id="36512409"/>
<keyword evidence="2" id="KW-1185">Reference proteome</keyword>
<dbReference type="Proteomes" id="UP000244727">
    <property type="component" value="Chromosome"/>
</dbReference>